<dbReference type="AlphaFoldDB" id="A0AAV2VM13"/>
<evidence type="ECO:0000313" key="8">
    <source>
        <dbReference type="Proteomes" id="UP000018211"/>
    </source>
</evidence>
<sequence length="343" mass="38587">MQKTIKPFLAAFLLFPLFLFSLESSAHVKWFVDTENAAVQNFQPYSFTDIEVMVWIVIAIFLVCASIFLDPRLPTIPIIDAKARKDVIEILRIFTGMALLLTAYDGSIIAPHYDAYGHFGTFLVFFQATIGIMLISNRLIFHASILIILLFMGAIAQYGFVETLEYCNILGIALFLMFNSFSKPELQEKYKPYSVASLRIFTGVALITLGVSEKLTGALYGEAFIEMYQWNFMENLGFEFYSDRLLVLSAGVMEVVFGTILILGTTTRLNVLVISSFMFLSNVTFLVQNNKDAALMELIGHMPIIASALVLMFFGYGQRLKITSLFRQSEKTVAEGTLDDTRL</sequence>
<evidence type="ECO:0000256" key="5">
    <source>
        <dbReference type="SAM" id="Phobius"/>
    </source>
</evidence>
<proteinExistence type="predicted"/>
<evidence type="ECO:0000256" key="6">
    <source>
        <dbReference type="SAM" id="SignalP"/>
    </source>
</evidence>
<dbReference type="GO" id="GO:0016020">
    <property type="term" value="C:membrane"/>
    <property type="evidence" value="ECO:0007669"/>
    <property type="project" value="UniProtKB-SubCell"/>
</dbReference>
<feature type="chain" id="PRO_5043337746" description="DoxX protein" evidence="6">
    <location>
        <begin position="27"/>
        <end position="343"/>
    </location>
</feature>
<dbReference type="EMBL" id="CAOF01000064">
    <property type="protein sequence ID" value="CCO45772.1"/>
    <property type="molecule type" value="Genomic_DNA"/>
</dbReference>
<keyword evidence="6" id="KW-0732">Signal</keyword>
<feature type="transmembrane region" description="Helical" evidence="5">
    <location>
        <begin position="115"/>
        <end position="134"/>
    </location>
</feature>
<dbReference type="InterPro" id="IPR032808">
    <property type="entry name" value="DoxX"/>
</dbReference>
<feature type="transmembrane region" description="Helical" evidence="5">
    <location>
        <begin position="139"/>
        <end position="157"/>
    </location>
</feature>
<protein>
    <recommendedName>
        <fullName evidence="9">DoxX protein</fullName>
    </recommendedName>
</protein>
<feature type="transmembrane region" description="Helical" evidence="5">
    <location>
        <begin position="163"/>
        <end position="181"/>
    </location>
</feature>
<feature type="signal peptide" evidence="6">
    <location>
        <begin position="1"/>
        <end position="26"/>
    </location>
</feature>
<accession>A0AAV2VM13</accession>
<name>A0AAV2VM13_9VIBR</name>
<keyword evidence="2 5" id="KW-0812">Transmembrane</keyword>
<comment type="caution">
    <text evidence="7">The sequence shown here is derived from an EMBL/GenBank/DDBJ whole genome shotgun (WGS) entry which is preliminary data.</text>
</comment>
<keyword evidence="3 5" id="KW-1133">Transmembrane helix</keyword>
<evidence type="ECO:0000256" key="3">
    <source>
        <dbReference type="ARBA" id="ARBA00022989"/>
    </source>
</evidence>
<dbReference type="Proteomes" id="UP000018211">
    <property type="component" value="Unassembled WGS sequence"/>
</dbReference>
<feature type="transmembrane region" description="Helical" evidence="5">
    <location>
        <begin position="269"/>
        <end position="287"/>
    </location>
</feature>
<keyword evidence="4 5" id="KW-0472">Membrane</keyword>
<feature type="transmembrane region" description="Helical" evidence="5">
    <location>
        <begin position="90"/>
        <end position="109"/>
    </location>
</feature>
<dbReference type="Pfam" id="PF07681">
    <property type="entry name" value="DoxX"/>
    <property type="match status" value="1"/>
</dbReference>
<evidence type="ECO:0000256" key="2">
    <source>
        <dbReference type="ARBA" id="ARBA00022692"/>
    </source>
</evidence>
<organism evidence="7 8">
    <name type="scientific">Vibrio nigripulchritudo SOn1</name>
    <dbReference type="NCBI Taxonomy" id="1238450"/>
    <lineage>
        <taxon>Bacteria</taxon>
        <taxon>Pseudomonadati</taxon>
        <taxon>Pseudomonadota</taxon>
        <taxon>Gammaproteobacteria</taxon>
        <taxon>Vibrionales</taxon>
        <taxon>Vibrionaceae</taxon>
        <taxon>Vibrio</taxon>
    </lineage>
</organism>
<gene>
    <name evidence="7" type="ORF">VIBNISOn1_1560032</name>
</gene>
<dbReference type="RefSeq" id="WP_022611130.1">
    <property type="nucleotide sequence ID" value="NZ_LK391965.1"/>
</dbReference>
<evidence type="ECO:0000256" key="4">
    <source>
        <dbReference type="ARBA" id="ARBA00023136"/>
    </source>
</evidence>
<evidence type="ECO:0008006" key="9">
    <source>
        <dbReference type="Google" id="ProtNLM"/>
    </source>
</evidence>
<evidence type="ECO:0000313" key="7">
    <source>
        <dbReference type="EMBL" id="CCO45772.1"/>
    </source>
</evidence>
<comment type="subcellular location">
    <subcellularLocation>
        <location evidence="1">Membrane</location>
        <topology evidence="1">Multi-pass membrane protein</topology>
    </subcellularLocation>
</comment>
<feature type="transmembrane region" description="Helical" evidence="5">
    <location>
        <begin position="299"/>
        <end position="317"/>
    </location>
</feature>
<feature type="transmembrane region" description="Helical" evidence="5">
    <location>
        <begin position="245"/>
        <end position="264"/>
    </location>
</feature>
<feature type="transmembrane region" description="Helical" evidence="5">
    <location>
        <begin position="50"/>
        <end position="69"/>
    </location>
</feature>
<reference evidence="7 8" key="1">
    <citation type="journal article" date="2013" name="ISME J.">
        <title>Comparative genomics of pathogenic lineages of Vibrio nigripulchritudo identifies virulence-associated traits.</title>
        <authorList>
            <person name="Goudenege D."/>
            <person name="Labreuche Y."/>
            <person name="Krin E."/>
            <person name="Ansquer D."/>
            <person name="Mangenot S."/>
            <person name="Calteau A."/>
            <person name="Medigue C."/>
            <person name="Mazel D."/>
            <person name="Polz M.F."/>
            <person name="Le Roux F."/>
        </authorList>
    </citation>
    <scope>NUCLEOTIDE SEQUENCE [LARGE SCALE GENOMIC DNA]</scope>
    <source>
        <strain evidence="7 8">SOn1</strain>
    </source>
</reference>
<evidence type="ECO:0000256" key="1">
    <source>
        <dbReference type="ARBA" id="ARBA00004141"/>
    </source>
</evidence>